<dbReference type="SMART" id="SM00382">
    <property type="entry name" value="AAA"/>
    <property type="match status" value="1"/>
</dbReference>
<keyword evidence="5 7" id="KW-0067">ATP-binding</keyword>
<evidence type="ECO:0000256" key="1">
    <source>
        <dbReference type="ARBA" id="ARBA00005417"/>
    </source>
</evidence>
<protein>
    <submittedName>
        <fullName evidence="7">ATP-binding cassette domain-containing protein</fullName>
    </submittedName>
</protein>
<evidence type="ECO:0000313" key="7">
    <source>
        <dbReference type="EMBL" id="MCW6506633.1"/>
    </source>
</evidence>
<dbReference type="PROSITE" id="PS50893">
    <property type="entry name" value="ABC_TRANSPORTER_2"/>
    <property type="match status" value="1"/>
</dbReference>
<dbReference type="EMBL" id="JAMOIM010000001">
    <property type="protein sequence ID" value="MCW6506633.1"/>
    <property type="molecule type" value="Genomic_DNA"/>
</dbReference>
<gene>
    <name evidence="7" type="ORF">M8523_01185</name>
</gene>
<dbReference type="RefSeq" id="WP_282582989.1">
    <property type="nucleotide sequence ID" value="NZ_JAMOIM010000001.1"/>
</dbReference>
<evidence type="ECO:0000259" key="6">
    <source>
        <dbReference type="PROSITE" id="PS50893"/>
    </source>
</evidence>
<dbReference type="GO" id="GO:0016887">
    <property type="term" value="F:ATP hydrolysis activity"/>
    <property type="evidence" value="ECO:0007669"/>
    <property type="project" value="InterPro"/>
</dbReference>
<sequence length="256" mass="26930">MSQPAITRSGAALDVRGLSKSYGRIKALDDVSFAAERGSVTALLGLNGAGKTTLFQILTGLFVADRGTVQVLGEDFAARPTAALASMGLVFQQQVLDLDLTVMHNLAFYAGLHGLRGSVARDAIASCLGQLGLGDLGPRQVRELSGGTRRKIEIARALLTTPEILLLDEPSSGLDTGSRRALVADLFTLARERDIAVLWATHLVQEIEEASKVIVLHRGRIVAEGSPSDLMARSGSLTLEAAFLSVARTGQEGAAA</sequence>
<organism evidence="7 8">
    <name type="scientific">Lichenifustis flavocetrariae</name>
    <dbReference type="NCBI Taxonomy" id="2949735"/>
    <lineage>
        <taxon>Bacteria</taxon>
        <taxon>Pseudomonadati</taxon>
        <taxon>Pseudomonadota</taxon>
        <taxon>Alphaproteobacteria</taxon>
        <taxon>Hyphomicrobiales</taxon>
        <taxon>Lichenihabitantaceae</taxon>
        <taxon>Lichenifustis</taxon>
    </lineage>
</organism>
<dbReference type="PANTHER" id="PTHR42711">
    <property type="entry name" value="ABC TRANSPORTER ATP-BINDING PROTEIN"/>
    <property type="match status" value="1"/>
</dbReference>
<evidence type="ECO:0000256" key="2">
    <source>
        <dbReference type="ARBA" id="ARBA00022448"/>
    </source>
</evidence>
<dbReference type="SUPFAM" id="SSF52540">
    <property type="entry name" value="P-loop containing nucleoside triphosphate hydrolases"/>
    <property type="match status" value="1"/>
</dbReference>
<accession>A0AA42CGJ0</accession>
<keyword evidence="2" id="KW-0813">Transport</keyword>
<dbReference type="Proteomes" id="UP001165667">
    <property type="component" value="Unassembled WGS sequence"/>
</dbReference>
<dbReference type="GO" id="GO:0005524">
    <property type="term" value="F:ATP binding"/>
    <property type="evidence" value="ECO:0007669"/>
    <property type="project" value="UniProtKB-KW"/>
</dbReference>
<feature type="domain" description="ABC transporter" evidence="6">
    <location>
        <begin position="13"/>
        <end position="243"/>
    </location>
</feature>
<evidence type="ECO:0000256" key="4">
    <source>
        <dbReference type="ARBA" id="ARBA00022741"/>
    </source>
</evidence>
<dbReference type="InterPro" id="IPR050763">
    <property type="entry name" value="ABC_transporter_ATP-binding"/>
</dbReference>
<evidence type="ECO:0000256" key="5">
    <source>
        <dbReference type="ARBA" id="ARBA00022840"/>
    </source>
</evidence>
<comment type="similarity">
    <text evidence="1">Belongs to the ABC transporter superfamily.</text>
</comment>
<dbReference type="CDD" id="cd03230">
    <property type="entry name" value="ABC_DR_subfamily_A"/>
    <property type="match status" value="1"/>
</dbReference>
<evidence type="ECO:0000313" key="8">
    <source>
        <dbReference type="Proteomes" id="UP001165667"/>
    </source>
</evidence>
<dbReference type="InterPro" id="IPR003439">
    <property type="entry name" value="ABC_transporter-like_ATP-bd"/>
</dbReference>
<reference evidence="7" key="1">
    <citation type="submission" date="2022-05" db="EMBL/GenBank/DDBJ databases">
        <authorList>
            <person name="Pankratov T."/>
        </authorList>
    </citation>
    <scope>NUCLEOTIDE SEQUENCE</scope>
    <source>
        <strain evidence="7">BP6-180914</strain>
    </source>
</reference>
<dbReference type="AlphaFoldDB" id="A0AA42CGJ0"/>
<keyword evidence="8" id="KW-1185">Reference proteome</keyword>
<proteinExistence type="inferred from homology"/>
<dbReference type="Pfam" id="PF00005">
    <property type="entry name" value="ABC_tran"/>
    <property type="match status" value="1"/>
</dbReference>
<dbReference type="InterPro" id="IPR027417">
    <property type="entry name" value="P-loop_NTPase"/>
</dbReference>
<keyword evidence="3" id="KW-0536">Nodulation</keyword>
<evidence type="ECO:0000256" key="3">
    <source>
        <dbReference type="ARBA" id="ARBA00022458"/>
    </source>
</evidence>
<name>A0AA42CGJ0_9HYPH</name>
<comment type="caution">
    <text evidence="7">The sequence shown here is derived from an EMBL/GenBank/DDBJ whole genome shotgun (WGS) entry which is preliminary data.</text>
</comment>
<dbReference type="InterPro" id="IPR003593">
    <property type="entry name" value="AAA+_ATPase"/>
</dbReference>
<dbReference type="PANTHER" id="PTHR42711:SF5">
    <property type="entry name" value="ABC TRANSPORTER ATP-BINDING PROTEIN NATA"/>
    <property type="match status" value="1"/>
</dbReference>
<keyword evidence="4" id="KW-0547">Nucleotide-binding</keyword>
<dbReference type="Gene3D" id="3.40.50.300">
    <property type="entry name" value="P-loop containing nucleotide triphosphate hydrolases"/>
    <property type="match status" value="1"/>
</dbReference>